<dbReference type="Proteomes" id="UP000265566">
    <property type="component" value="Chromosome 4"/>
</dbReference>
<dbReference type="EMBL" id="PSQE01000004">
    <property type="protein sequence ID" value="RHN58821.1"/>
    <property type="molecule type" value="Genomic_DNA"/>
</dbReference>
<reference evidence="2" key="1">
    <citation type="journal article" date="2018" name="Nat. Plants">
        <title>Whole-genome landscape of Medicago truncatula symbiotic genes.</title>
        <authorList>
            <person name="Pecrix Y."/>
            <person name="Staton S.E."/>
            <person name="Sallet E."/>
            <person name="Lelandais-Briere C."/>
            <person name="Moreau S."/>
            <person name="Carrere S."/>
            <person name="Blein T."/>
            <person name="Jardinaud M.F."/>
            <person name="Latrasse D."/>
            <person name="Zouine M."/>
            <person name="Zahm M."/>
            <person name="Kreplak J."/>
            <person name="Mayjonade B."/>
            <person name="Satge C."/>
            <person name="Perez M."/>
            <person name="Cauet S."/>
            <person name="Marande W."/>
            <person name="Chantry-Darmon C."/>
            <person name="Lopez-Roques C."/>
            <person name="Bouchez O."/>
            <person name="Berard A."/>
            <person name="Debelle F."/>
            <person name="Munos S."/>
            <person name="Bendahmane A."/>
            <person name="Berges H."/>
            <person name="Niebel A."/>
            <person name="Buitink J."/>
            <person name="Frugier F."/>
            <person name="Benhamed M."/>
            <person name="Crespi M."/>
            <person name="Gouzy J."/>
            <person name="Gamas P."/>
        </authorList>
    </citation>
    <scope>NUCLEOTIDE SEQUENCE [LARGE SCALE GENOMIC DNA]</scope>
    <source>
        <strain evidence="2">cv. Jemalong A17</strain>
    </source>
</reference>
<evidence type="ECO:0000313" key="2">
    <source>
        <dbReference type="Proteomes" id="UP000265566"/>
    </source>
</evidence>
<gene>
    <name evidence="1" type="ORF">MtrunA17_Chr4g0006531</name>
</gene>
<protein>
    <submittedName>
        <fullName evidence="1">Uncharacterized protein</fullName>
    </submittedName>
</protein>
<name>A0A396I1V5_MEDTR</name>
<organism evidence="1 2">
    <name type="scientific">Medicago truncatula</name>
    <name type="common">Barrel medic</name>
    <name type="synonym">Medicago tribuloides</name>
    <dbReference type="NCBI Taxonomy" id="3880"/>
    <lineage>
        <taxon>Eukaryota</taxon>
        <taxon>Viridiplantae</taxon>
        <taxon>Streptophyta</taxon>
        <taxon>Embryophyta</taxon>
        <taxon>Tracheophyta</taxon>
        <taxon>Spermatophyta</taxon>
        <taxon>Magnoliopsida</taxon>
        <taxon>eudicotyledons</taxon>
        <taxon>Gunneridae</taxon>
        <taxon>Pentapetalae</taxon>
        <taxon>rosids</taxon>
        <taxon>fabids</taxon>
        <taxon>Fabales</taxon>
        <taxon>Fabaceae</taxon>
        <taxon>Papilionoideae</taxon>
        <taxon>50 kb inversion clade</taxon>
        <taxon>NPAAA clade</taxon>
        <taxon>Hologalegina</taxon>
        <taxon>IRL clade</taxon>
        <taxon>Trifolieae</taxon>
        <taxon>Medicago</taxon>
    </lineage>
</organism>
<proteinExistence type="predicted"/>
<dbReference type="AlphaFoldDB" id="A0A396I1V5"/>
<accession>A0A396I1V5</accession>
<evidence type="ECO:0000313" key="1">
    <source>
        <dbReference type="EMBL" id="RHN58821.1"/>
    </source>
</evidence>
<dbReference type="Gramene" id="rna20771">
    <property type="protein sequence ID" value="RHN58821.1"/>
    <property type="gene ID" value="gene20771"/>
</dbReference>
<comment type="caution">
    <text evidence="1">The sequence shown here is derived from an EMBL/GenBank/DDBJ whole genome shotgun (WGS) entry which is preliminary data.</text>
</comment>
<sequence length="61" mass="6952">MTWHKIECDGSVKRKDLKVSMYNHSRLRKSGRTCYFGPHPKAGALGTVEDNPIDLCDEEDD</sequence>